<dbReference type="GO" id="GO:0010133">
    <property type="term" value="P:L-proline catabolic process to L-glutamate"/>
    <property type="evidence" value="ECO:0007669"/>
    <property type="project" value="TreeGrafter"/>
</dbReference>
<dbReference type="InterPro" id="IPR002872">
    <property type="entry name" value="Proline_DH_dom"/>
</dbReference>
<dbReference type="RefSeq" id="WP_135677069.1">
    <property type="nucleotide sequence ID" value="NZ_RQFP01000014.1"/>
</dbReference>
<dbReference type="PANTHER" id="PTHR13914:SF0">
    <property type="entry name" value="PROLINE DEHYDROGENASE 1, MITOCHONDRIAL"/>
    <property type="match status" value="1"/>
</dbReference>
<sequence length="437" mass="51428">MFTKQLQDEEILKIAKTIDSTNGSLYKRFLFFISSITFRFGFRYPKLKLQIFKFIDVLPSIETNKIYEYFKIYIFDEDTEIPHFIKTLFHRLIRLLFLSTLASYIILLFVKFFAKSFILTDSPNHLKKEDTFKRPRTYDILGEIALSPLEAKKYQKQYFQLIEELSEVETNINPKLRTNISIKCSGIETKLYPEAEEKSIQYLKEALRPILRLAMKKGIGINLDMEQYDLKSIISETAKELFREDDFKSYPHFGIVIQSYLKTSKDDLKIWKEYAKKRGVPITIRLVKGAYLEYERIKSEERGWITPVFESKQETDIQFEENTLYLLDSYPYLRAAFGTHNLRSLAFVLFHTKRKSISDFEIQMLYGMAEKYKSNLESMGQIVREYSPVGLLLPGMAYLIRRLLENTSNQGFLYQMSLGKSIHSMVKNPNEENLNGI</sequence>
<keyword evidence="2" id="KW-1133">Transmembrane helix</keyword>
<accession>A0A5F1Z2R3</accession>
<name>A0A5F1Z2R3_9LEPT</name>
<keyword evidence="1" id="KW-0560">Oxidoreductase</keyword>
<dbReference type="GO" id="GO:0071949">
    <property type="term" value="F:FAD binding"/>
    <property type="evidence" value="ECO:0007669"/>
    <property type="project" value="TreeGrafter"/>
</dbReference>
<dbReference type="OrthoDB" id="9773461at2"/>
<keyword evidence="2" id="KW-0472">Membrane</keyword>
<feature type="domain" description="Proline dehydrogenase" evidence="3">
    <location>
        <begin position="136"/>
        <end position="414"/>
    </location>
</feature>
<evidence type="ECO:0000313" key="4">
    <source>
        <dbReference type="EMBL" id="TGK91243.1"/>
    </source>
</evidence>
<dbReference type="EMBL" id="RQFP01000014">
    <property type="protein sequence ID" value="TGK91243.1"/>
    <property type="molecule type" value="Genomic_DNA"/>
</dbReference>
<keyword evidence="2" id="KW-0812">Transmembrane</keyword>
<dbReference type="SUPFAM" id="SSF51730">
    <property type="entry name" value="FAD-linked oxidoreductase"/>
    <property type="match status" value="1"/>
</dbReference>
<evidence type="ECO:0000256" key="1">
    <source>
        <dbReference type="ARBA" id="ARBA00023002"/>
    </source>
</evidence>
<reference evidence="4" key="1">
    <citation type="journal article" date="2019" name="PLoS Negl. Trop. Dis.">
        <title>Revisiting the worldwide diversity of Leptospira species in the environment.</title>
        <authorList>
            <person name="Vincent A.T."/>
            <person name="Schiettekatte O."/>
            <person name="Bourhy P."/>
            <person name="Veyrier F.J."/>
            <person name="Picardeau M."/>
        </authorList>
    </citation>
    <scope>NUCLEOTIDE SEQUENCE [LARGE SCALE GENOMIC DNA]</scope>
    <source>
        <strain evidence="4">201800277</strain>
    </source>
</reference>
<dbReference type="GO" id="GO:0004657">
    <property type="term" value="F:proline dehydrogenase activity"/>
    <property type="evidence" value="ECO:0007669"/>
    <property type="project" value="InterPro"/>
</dbReference>
<proteinExistence type="predicted"/>
<keyword evidence="5" id="KW-1185">Reference proteome</keyword>
<comment type="caution">
    <text evidence="4">The sequence shown here is derived from an EMBL/GenBank/DDBJ whole genome shotgun (WGS) entry which is preliminary data.</text>
</comment>
<protein>
    <submittedName>
        <fullName evidence="4">Proline dehydrogenase</fullName>
    </submittedName>
</protein>
<dbReference type="InterPro" id="IPR015659">
    <property type="entry name" value="Proline_oxidase"/>
</dbReference>
<dbReference type="InterPro" id="IPR029041">
    <property type="entry name" value="FAD-linked_oxidoreductase-like"/>
</dbReference>
<dbReference type="Proteomes" id="UP000297891">
    <property type="component" value="Unassembled WGS sequence"/>
</dbReference>
<organism evidence="4 5">
    <name type="scientific">Leptospira brenneri</name>
    <dbReference type="NCBI Taxonomy" id="2023182"/>
    <lineage>
        <taxon>Bacteria</taxon>
        <taxon>Pseudomonadati</taxon>
        <taxon>Spirochaetota</taxon>
        <taxon>Spirochaetia</taxon>
        <taxon>Leptospirales</taxon>
        <taxon>Leptospiraceae</taxon>
        <taxon>Leptospira</taxon>
    </lineage>
</organism>
<dbReference type="PANTHER" id="PTHR13914">
    <property type="entry name" value="PROLINE OXIDASE"/>
    <property type="match status" value="1"/>
</dbReference>
<evidence type="ECO:0000259" key="3">
    <source>
        <dbReference type="Pfam" id="PF01619"/>
    </source>
</evidence>
<evidence type="ECO:0000256" key="2">
    <source>
        <dbReference type="SAM" id="Phobius"/>
    </source>
</evidence>
<evidence type="ECO:0000313" key="5">
    <source>
        <dbReference type="Proteomes" id="UP000297891"/>
    </source>
</evidence>
<gene>
    <name evidence="4" type="ORF">EHQ30_13485</name>
</gene>
<dbReference type="AlphaFoldDB" id="A0A5F1Z2R3"/>
<dbReference type="Pfam" id="PF01619">
    <property type="entry name" value="Pro_dh"/>
    <property type="match status" value="1"/>
</dbReference>
<feature type="transmembrane region" description="Helical" evidence="2">
    <location>
        <begin position="95"/>
        <end position="114"/>
    </location>
</feature>
<dbReference type="Gene3D" id="3.20.20.220">
    <property type="match status" value="1"/>
</dbReference>